<comment type="caution">
    <text evidence="2">The sequence shown here is derived from an EMBL/GenBank/DDBJ whole genome shotgun (WGS) entry which is preliminary data.</text>
</comment>
<dbReference type="InterPro" id="IPR019585">
    <property type="entry name" value="Rpn7/CSN1"/>
</dbReference>
<dbReference type="Proteomes" id="UP000235145">
    <property type="component" value="Unassembled WGS sequence"/>
</dbReference>
<protein>
    <recommendedName>
        <fullName evidence="1">26S proteasome regulatory subunit Rpn7 N-terminal domain-containing protein</fullName>
    </recommendedName>
</protein>
<organism evidence="2 3">
    <name type="scientific">Lactuca sativa</name>
    <name type="common">Garden lettuce</name>
    <dbReference type="NCBI Taxonomy" id="4236"/>
    <lineage>
        <taxon>Eukaryota</taxon>
        <taxon>Viridiplantae</taxon>
        <taxon>Streptophyta</taxon>
        <taxon>Embryophyta</taxon>
        <taxon>Tracheophyta</taxon>
        <taxon>Spermatophyta</taxon>
        <taxon>Magnoliopsida</taxon>
        <taxon>eudicotyledons</taxon>
        <taxon>Gunneridae</taxon>
        <taxon>Pentapetalae</taxon>
        <taxon>asterids</taxon>
        <taxon>campanulids</taxon>
        <taxon>Asterales</taxon>
        <taxon>Asteraceae</taxon>
        <taxon>Cichorioideae</taxon>
        <taxon>Cichorieae</taxon>
        <taxon>Lactucinae</taxon>
        <taxon>Lactuca</taxon>
    </lineage>
</organism>
<feature type="domain" description="26S proteasome regulatory subunit Rpn7 N-terminal" evidence="1">
    <location>
        <begin position="4"/>
        <end position="81"/>
    </location>
</feature>
<evidence type="ECO:0000313" key="3">
    <source>
        <dbReference type="Proteomes" id="UP000235145"/>
    </source>
</evidence>
<proteinExistence type="predicted"/>
<dbReference type="PANTHER" id="PTHR14145">
    <property type="entry name" value="26S PROTESOME SUBUNIT 6"/>
    <property type="match status" value="1"/>
</dbReference>
<dbReference type="AlphaFoldDB" id="A0A9R1V4P4"/>
<evidence type="ECO:0000259" key="1">
    <source>
        <dbReference type="Pfam" id="PF10602"/>
    </source>
</evidence>
<dbReference type="Pfam" id="PF10602">
    <property type="entry name" value="RPN7"/>
    <property type="match status" value="1"/>
</dbReference>
<accession>A0A9R1V4P4</accession>
<evidence type="ECO:0000313" key="2">
    <source>
        <dbReference type="EMBL" id="KAJ0198824.1"/>
    </source>
</evidence>
<keyword evidence="3" id="KW-1185">Reference proteome</keyword>
<name>A0A9R1V4P4_LACSA</name>
<dbReference type="EMBL" id="NBSK02000006">
    <property type="protein sequence ID" value="KAJ0198824.1"/>
    <property type="molecule type" value="Genomic_DNA"/>
</dbReference>
<dbReference type="PANTHER" id="PTHR14145:SF1">
    <property type="entry name" value="26S PROTEASOME NON-ATPASE REGULATORY SUBUNIT 6"/>
    <property type="match status" value="1"/>
</dbReference>
<sequence length="82" mass="9669">MYRIVDAKENLGESEVREAHFTKILFYIRIGDKEKALEQLKVTQGKKVVVGKRMDLVFYTLQMGFFYMDFDLISRSIDKAKK</sequence>
<reference evidence="2 3" key="1">
    <citation type="journal article" date="2017" name="Nat. Commun.">
        <title>Genome assembly with in vitro proximity ligation data and whole-genome triplication in lettuce.</title>
        <authorList>
            <person name="Reyes-Chin-Wo S."/>
            <person name="Wang Z."/>
            <person name="Yang X."/>
            <person name="Kozik A."/>
            <person name="Arikit S."/>
            <person name="Song C."/>
            <person name="Xia L."/>
            <person name="Froenicke L."/>
            <person name="Lavelle D.O."/>
            <person name="Truco M.J."/>
            <person name="Xia R."/>
            <person name="Zhu S."/>
            <person name="Xu C."/>
            <person name="Xu H."/>
            <person name="Xu X."/>
            <person name="Cox K."/>
            <person name="Korf I."/>
            <person name="Meyers B.C."/>
            <person name="Michelmore R.W."/>
        </authorList>
    </citation>
    <scope>NUCLEOTIDE SEQUENCE [LARGE SCALE GENOMIC DNA]</scope>
    <source>
        <strain evidence="3">cv. Salinas</strain>
        <tissue evidence="2">Seedlings</tissue>
    </source>
</reference>
<gene>
    <name evidence="2" type="ORF">LSAT_V11C600321800</name>
</gene>
<dbReference type="InterPro" id="IPR045135">
    <property type="entry name" value="Rpn7_N"/>
</dbReference>